<evidence type="ECO:0000259" key="3">
    <source>
        <dbReference type="PROSITE" id="PS50125"/>
    </source>
</evidence>
<dbReference type="Gene3D" id="3.40.50.2300">
    <property type="match status" value="1"/>
</dbReference>
<dbReference type="InterPro" id="IPR011006">
    <property type="entry name" value="CheY-like_superfamily"/>
</dbReference>
<dbReference type="PANTHER" id="PTHR43081">
    <property type="entry name" value="ADENYLATE CYCLASE, TERMINAL-DIFFERENTIATION SPECIFIC-RELATED"/>
    <property type="match status" value="1"/>
</dbReference>
<evidence type="ECO:0000313" key="4">
    <source>
        <dbReference type="EMBL" id="MDT0631382.1"/>
    </source>
</evidence>
<dbReference type="CDD" id="cd07302">
    <property type="entry name" value="CHD"/>
    <property type="match status" value="1"/>
</dbReference>
<dbReference type="SUPFAM" id="SSF55073">
    <property type="entry name" value="Nucleotide cyclase"/>
    <property type="match status" value="1"/>
</dbReference>
<dbReference type="PROSITE" id="PS50125">
    <property type="entry name" value="GUANYLATE_CYCLASE_2"/>
    <property type="match status" value="1"/>
</dbReference>
<dbReference type="PANTHER" id="PTHR43081:SF1">
    <property type="entry name" value="ADENYLATE CYCLASE, TERMINAL-DIFFERENTIATION SPECIFIC"/>
    <property type="match status" value="1"/>
</dbReference>
<dbReference type="CDD" id="cd17536">
    <property type="entry name" value="REC_YesN-like"/>
    <property type="match status" value="1"/>
</dbReference>
<dbReference type="Gene3D" id="3.30.70.1230">
    <property type="entry name" value="Nucleotide cyclase"/>
    <property type="match status" value="1"/>
</dbReference>
<evidence type="ECO:0000313" key="5">
    <source>
        <dbReference type="Proteomes" id="UP001267426"/>
    </source>
</evidence>
<feature type="modified residue" description="4-aspartylphosphate" evidence="1">
    <location>
        <position position="62"/>
    </location>
</feature>
<protein>
    <submittedName>
        <fullName evidence="4">Adenylate/guanylate cyclase domain-containing protein</fullName>
    </submittedName>
</protein>
<keyword evidence="1" id="KW-0597">Phosphoprotein</keyword>
<dbReference type="Pfam" id="PF07238">
    <property type="entry name" value="PilZ"/>
    <property type="match status" value="1"/>
</dbReference>
<evidence type="ECO:0000256" key="1">
    <source>
        <dbReference type="PROSITE-ProRule" id="PRU00169"/>
    </source>
</evidence>
<keyword evidence="5" id="KW-1185">Reference proteome</keyword>
<name>A0ABU3BQ15_9BACT</name>
<dbReference type="SMART" id="SM00044">
    <property type="entry name" value="CYCc"/>
    <property type="match status" value="1"/>
</dbReference>
<accession>A0ABU3BQ15</accession>
<dbReference type="RefSeq" id="WP_311662725.1">
    <property type="nucleotide sequence ID" value="NZ_JAVRHT010000011.1"/>
</dbReference>
<gene>
    <name evidence="4" type="ORF">RM540_06425</name>
</gene>
<dbReference type="InterPro" id="IPR050697">
    <property type="entry name" value="Adenylyl/Guanylyl_Cyclase_3/4"/>
</dbReference>
<dbReference type="Pfam" id="PF00211">
    <property type="entry name" value="Guanylate_cyc"/>
    <property type="match status" value="1"/>
</dbReference>
<dbReference type="EMBL" id="JAVRHT010000011">
    <property type="protein sequence ID" value="MDT0631382.1"/>
    <property type="molecule type" value="Genomic_DNA"/>
</dbReference>
<feature type="domain" description="Response regulatory" evidence="2">
    <location>
        <begin position="8"/>
        <end position="127"/>
    </location>
</feature>
<dbReference type="SMART" id="SM00448">
    <property type="entry name" value="REC"/>
    <property type="match status" value="1"/>
</dbReference>
<dbReference type="Proteomes" id="UP001267426">
    <property type="component" value="Unassembled WGS sequence"/>
</dbReference>
<organism evidence="4 5">
    <name type="scientific">Rubrivirga litoralis</name>
    <dbReference type="NCBI Taxonomy" id="3075598"/>
    <lineage>
        <taxon>Bacteria</taxon>
        <taxon>Pseudomonadati</taxon>
        <taxon>Rhodothermota</taxon>
        <taxon>Rhodothermia</taxon>
        <taxon>Rhodothermales</taxon>
        <taxon>Rubricoccaceae</taxon>
        <taxon>Rubrivirga</taxon>
    </lineage>
</organism>
<comment type="caution">
    <text evidence="4">The sequence shown here is derived from an EMBL/GenBank/DDBJ whole genome shotgun (WGS) entry which is preliminary data.</text>
</comment>
<dbReference type="Pfam" id="PF00072">
    <property type="entry name" value="Response_reg"/>
    <property type="match status" value="1"/>
</dbReference>
<sequence>MPDPEALKILFVDDEPDLVPLIRQKFRSQVRSGELALVFAADGVEALDQLEADPDIDIVVTDINMPRMDGLTLLGRLGELGRPTKAVVVTAYGDMENIRTAMNRGAFDFLTKPIDMADLDVTLGQARGAVEREREAERVRRTITRYLSDKIANAVLSNPDAVQASERREVSVLMSDIAGFSQVAERLEPERVVELLNVYLGAMTEVVDEHDGAIDEFIGDAVLAIFGAPLEMADHAARAVACAVAMQARMGDVNADLAERGLPALEMTAAVNSGEVVVGTIGSETRAKYGVVGSPVNLTARIQSLAVPGEVLISDATYAAAGGADGPLRLDGTRRVSLKGFAEPVAVHSVAAVEGAGAVPADESSLRDLADPLPFRLATLDGKRLAADAHDGALVALAETGARARVAAQAEVEPRTDVCLSLDLPGGTVDVYAKVTEVEDVGDGQALGLRFSSVPPEAAEAFAARS</sequence>
<proteinExistence type="predicted"/>
<reference evidence="4 5" key="1">
    <citation type="submission" date="2023-09" db="EMBL/GenBank/DDBJ databases">
        <authorList>
            <person name="Rey-Velasco X."/>
        </authorList>
    </citation>
    <scope>NUCLEOTIDE SEQUENCE [LARGE SCALE GENOMIC DNA]</scope>
    <source>
        <strain evidence="4 5">F394</strain>
    </source>
</reference>
<feature type="domain" description="Guanylate cyclase" evidence="3">
    <location>
        <begin position="171"/>
        <end position="303"/>
    </location>
</feature>
<evidence type="ECO:0000259" key="2">
    <source>
        <dbReference type="PROSITE" id="PS50110"/>
    </source>
</evidence>
<dbReference type="PROSITE" id="PS50110">
    <property type="entry name" value="RESPONSE_REGULATORY"/>
    <property type="match status" value="1"/>
</dbReference>
<dbReference type="SUPFAM" id="SSF52172">
    <property type="entry name" value="CheY-like"/>
    <property type="match status" value="1"/>
</dbReference>
<dbReference type="InterPro" id="IPR001054">
    <property type="entry name" value="A/G_cyclase"/>
</dbReference>
<dbReference type="InterPro" id="IPR001789">
    <property type="entry name" value="Sig_transdc_resp-reg_receiver"/>
</dbReference>
<dbReference type="InterPro" id="IPR029787">
    <property type="entry name" value="Nucleotide_cyclase"/>
</dbReference>
<dbReference type="InterPro" id="IPR009875">
    <property type="entry name" value="PilZ_domain"/>
</dbReference>